<keyword evidence="2" id="KW-1185">Reference proteome</keyword>
<dbReference type="Proteomes" id="UP001447188">
    <property type="component" value="Unassembled WGS sequence"/>
</dbReference>
<dbReference type="EMBL" id="JBBBZM010000177">
    <property type="protein sequence ID" value="KAL0632273.1"/>
    <property type="molecule type" value="Genomic_DNA"/>
</dbReference>
<evidence type="ECO:0000313" key="2">
    <source>
        <dbReference type="Proteomes" id="UP001447188"/>
    </source>
</evidence>
<proteinExistence type="predicted"/>
<reference evidence="1 2" key="1">
    <citation type="submission" date="2024-02" db="EMBL/GenBank/DDBJ databases">
        <title>Discinaceae phylogenomics.</title>
        <authorList>
            <person name="Dirks A.C."/>
            <person name="James T.Y."/>
        </authorList>
    </citation>
    <scope>NUCLEOTIDE SEQUENCE [LARGE SCALE GENOMIC DNA]</scope>
    <source>
        <strain evidence="1 2">ACD0624</strain>
    </source>
</reference>
<gene>
    <name evidence="1" type="ORF">Q9L58_008836</name>
</gene>
<name>A0ABR3G8Y8_9PEZI</name>
<accession>A0ABR3G8Y8</accession>
<protein>
    <submittedName>
        <fullName evidence="1">Uncharacterized protein</fullName>
    </submittedName>
</protein>
<sequence>MGTRGYTAVRFGKRYYVKYNGCDSYPAHLGKRVVATIPKDPVAFSGWLARMIAQHAVEESLMDLPPVNTESKEETDRPDSQVLELVPLPGYASFEDFGYEMGPVFWPPTNTLWIEWIYIIDLDRKLFSVGSHDSRGHHHFKLDEIPEDWIELLERARTKKIVLNQTAASYPKPEPDQSLLELYKRSNPTIFQISLTSSFIHEPTYMSLVDCLTAQMNGYRSYDYFKFLDEWGPDDPQFKKLAFTMLRLCSNCAADFDFTISQLIRFECAYPSTSTFWLYGVLIVFETHLDHTWSSQNLKAAVAKVIRAGQKSSRTSFTALLFSIRHVVVVEVGSSSVKHTLPIPVLDELRKPDDLRYSNLGLRTLLVVLCRGRAESAMEFEGKREVLAIQDGKHDSSVETSMVVYVE</sequence>
<organism evidence="1 2">
    <name type="scientific">Discina gigas</name>
    <dbReference type="NCBI Taxonomy" id="1032678"/>
    <lineage>
        <taxon>Eukaryota</taxon>
        <taxon>Fungi</taxon>
        <taxon>Dikarya</taxon>
        <taxon>Ascomycota</taxon>
        <taxon>Pezizomycotina</taxon>
        <taxon>Pezizomycetes</taxon>
        <taxon>Pezizales</taxon>
        <taxon>Discinaceae</taxon>
        <taxon>Discina</taxon>
    </lineage>
</organism>
<comment type="caution">
    <text evidence="1">The sequence shown here is derived from an EMBL/GenBank/DDBJ whole genome shotgun (WGS) entry which is preliminary data.</text>
</comment>
<evidence type="ECO:0000313" key="1">
    <source>
        <dbReference type="EMBL" id="KAL0632273.1"/>
    </source>
</evidence>